<keyword evidence="4" id="KW-1185">Reference proteome</keyword>
<dbReference type="InterPro" id="IPR050546">
    <property type="entry name" value="Glycosyl_Hydrlase_16"/>
</dbReference>
<dbReference type="EMBL" id="VWPK01000040">
    <property type="protein sequence ID" value="KAA5609987.1"/>
    <property type="molecule type" value="Genomic_DNA"/>
</dbReference>
<dbReference type="Gene3D" id="2.60.120.200">
    <property type="match status" value="1"/>
</dbReference>
<protein>
    <submittedName>
        <fullName evidence="3">Glycoside hydrolase family 16 protein</fullName>
    </submittedName>
</protein>
<name>A0A5M6IQ10_9PROT</name>
<dbReference type="InterPro" id="IPR013320">
    <property type="entry name" value="ConA-like_dom_sf"/>
</dbReference>
<dbReference type="OrthoDB" id="7239458at2"/>
<dbReference type="PROSITE" id="PS51762">
    <property type="entry name" value="GH16_2"/>
    <property type="match status" value="1"/>
</dbReference>
<dbReference type="PANTHER" id="PTHR10963">
    <property type="entry name" value="GLYCOSYL HYDROLASE-RELATED"/>
    <property type="match status" value="1"/>
</dbReference>
<dbReference type="CDD" id="cd00413">
    <property type="entry name" value="Glyco_hydrolase_16"/>
    <property type="match status" value="1"/>
</dbReference>
<dbReference type="Proteomes" id="UP000325255">
    <property type="component" value="Unassembled WGS sequence"/>
</dbReference>
<dbReference type="SUPFAM" id="SSF49899">
    <property type="entry name" value="Concanavalin A-like lectins/glucanases"/>
    <property type="match status" value="1"/>
</dbReference>
<reference evidence="3 4" key="1">
    <citation type="submission" date="2019-09" db="EMBL/GenBank/DDBJ databases">
        <title>Genome sequence of Rhodovastum atsumiense, a diverse member of the Acetobacteraceae family of non-sulfur purple photosynthetic bacteria.</title>
        <authorList>
            <person name="Meyer T."/>
            <person name="Kyndt J."/>
        </authorList>
    </citation>
    <scope>NUCLEOTIDE SEQUENCE [LARGE SCALE GENOMIC DNA]</scope>
    <source>
        <strain evidence="3 4">DSM 21279</strain>
    </source>
</reference>
<dbReference type="GO" id="GO:0005975">
    <property type="term" value="P:carbohydrate metabolic process"/>
    <property type="evidence" value="ECO:0007669"/>
    <property type="project" value="InterPro"/>
</dbReference>
<evidence type="ECO:0000313" key="4">
    <source>
        <dbReference type="Proteomes" id="UP000325255"/>
    </source>
</evidence>
<sequence length="360" mass="38839">MSWPKNEYSRPSGTLRFAGSGGAASGRSDARLRVIRRLHCLILNHLEGIWMAYLNSANFRSVQGNNFAEDKSLNNFPLFWAANGDAKFHDDGVTLSAGGGGRVGFLGTTPNTYGLYQVTARLDPGQGKGACVVLWPADNAWPGHEIDLLESADPSRQSMFTTIHWDKGGRDAFHHRTMQVDTTQWHTYAYNWQPGRLTYYIDGEEMFSTTERVPNEPVIFGAQVTDASGRVNLHVRSMSISKPVDGGDAQVPASSLTGKLLDAATSPVFQRVSLNDKQSRVTANGQKPFLVAYGGGSGRREVDKFSVDRGDMVQLPSSMKSSLQQDVSGGDTILSGGSGGGELVLHGVTSLPSSAIHFSG</sequence>
<evidence type="ECO:0000259" key="2">
    <source>
        <dbReference type="PROSITE" id="PS51762"/>
    </source>
</evidence>
<comment type="caution">
    <text evidence="3">The sequence shown here is derived from an EMBL/GenBank/DDBJ whole genome shotgun (WGS) entry which is preliminary data.</text>
</comment>
<dbReference type="InterPro" id="IPR000757">
    <property type="entry name" value="Beta-glucanase-like"/>
</dbReference>
<accession>A0A5M6IQ10</accession>
<organism evidence="3 4">
    <name type="scientific">Rhodovastum atsumiense</name>
    <dbReference type="NCBI Taxonomy" id="504468"/>
    <lineage>
        <taxon>Bacteria</taxon>
        <taxon>Pseudomonadati</taxon>
        <taxon>Pseudomonadota</taxon>
        <taxon>Alphaproteobacteria</taxon>
        <taxon>Acetobacterales</taxon>
        <taxon>Acetobacteraceae</taxon>
        <taxon>Rhodovastum</taxon>
    </lineage>
</organism>
<dbReference type="AlphaFoldDB" id="A0A5M6IQ10"/>
<evidence type="ECO:0000256" key="1">
    <source>
        <dbReference type="ARBA" id="ARBA00006865"/>
    </source>
</evidence>
<keyword evidence="3" id="KW-0378">Hydrolase</keyword>
<dbReference type="PANTHER" id="PTHR10963:SF55">
    <property type="entry name" value="GLYCOSIDE HYDROLASE FAMILY 16 PROTEIN"/>
    <property type="match status" value="1"/>
</dbReference>
<dbReference type="GO" id="GO:0004553">
    <property type="term" value="F:hydrolase activity, hydrolyzing O-glycosyl compounds"/>
    <property type="evidence" value="ECO:0007669"/>
    <property type="project" value="InterPro"/>
</dbReference>
<dbReference type="Pfam" id="PF00722">
    <property type="entry name" value="Glyco_hydro_16"/>
    <property type="match status" value="1"/>
</dbReference>
<feature type="domain" description="GH16" evidence="2">
    <location>
        <begin position="48"/>
        <end position="246"/>
    </location>
</feature>
<gene>
    <name evidence="3" type="ORF">F1189_21560</name>
</gene>
<proteinExistence type="inferred from homology"/>
<comment type="similarity">
    <text evidence="1">Belongs to the glycosyl hydrolase 16 family.</text>
</comment>
<evidence type="ECO:0000313" key="3">
    <source>
        <dbReference type="EMBL" id="KAA5609987.1"/>
    </source>
</evidence>